<dbReference type="RefSeq" id="WP_425548929.1">
    <property type="nucleotide sequence ID" value="NZ_BAABAS010000006.1"/>
</dbReference>
<dbReference type="EMBL" id="BAABAS010000006">
    <property type="protein sequence ID" value="GAA4232425.1"/>
    <property type="molecule type" value="Genomic_DNA"/>
</dbReference>
<evidence type="ECO:0000256" key="5">
    <source>
        <dbReference type="ARBA" id="ARBA00022840"/>
    </source>
</evidence>
<name>A0ABP8C2C4_9ACTN</name>
<dbReference type="PANTHER" id="PTHR43793:SF2">
    <property type="entry name" value="BIFUNCTIONAL PROTEIN HLDE"/>
    <property type="match status" value="1"/>
</dbReference>
<dbReference type="InterPro" id="IPR029056">
    <property type="entry name" value="Ribokinase-like"/>
</dbReference>
<dbReference type="Gene3D" id="3.40.50.620">
    <property type="entry name" value="HUPs"/>
    <property type="match status" value="1"/>
</dbReference>
<evidence type="ECO:0000313" key="11">
    <source>
        <dbReference type="EMBL" id="GAA4232425.1"/>
    </source>
</evidence>
<keyword evidence="6" id="KW-0511">Multifunctional enzyme</keyword>
<dbReference type="InterPro" id="IPR050385">
    <property type="entry name" value="Archaeal_FAD_synthase"/>
</dbReference>
<dbReference type="SUPFAM" id="SSF52374">
    <property type="entry name" value="Nucleotidylyl transferase"/>
    <property type="match status" value="1"/>
</dbReference>
<dbReference type="Proteomes" id="UP001501710">
    <property type="component" value="Unassembled WGS sequence"/>
</dbReference>
<keyword evidence="12" id="KW-1185">Reference proteome</keyword>
<evidence type="ECO:0000256" key="4">
    <source>
        <dbReference type="ARBA" id="ARBA00022741"/>
    </source>
</evidence>
<dbReference type="InterPro" id="IPR014729">
    <property type="entry name" value="Rossmann-like_a/b/a_fold"/>
</dbReference>
<evidence type="ECO:0000259" key="10">
    <source>
        <dbReference type="Pfam" id="PF01467"/>
    </source>
</evidence>
<accession>A0ABP8C2C4</accession>
<dbReference type="Pfam" id="PF00294">
    <property type="entry name" value="PfkB"/>
    <property type="match status" value="1"/>
</dbReference>
<evidence type="ECO:0000256" key="3">
    <source>
        <dbReference type="ARBA" id="ARBA00022695"/>
    </source>
</evidence>
<keyword evidence="5" id="KW-0067">ATP-binding</keyword>
<reference evidence="12" key="1">
    <citation type="journal article" date="2019" name="Int. J. Syst. Evol. Microbiol.">
        <title>The Global Catalogue of Microorganisms (GCM) 10K type strain sequencing project: providing services to taxonomists for standard genome sequencing and annotation.</title>
        <authorList>
            <consortium name="The Broad Institute Genomics Platform"/>
            <consortium name="The Broad Institute Genome Sequencing Center for Infectious Disease"/>
            <person name="Wu L."/>
            <person name="Ma J."/>
        </authorList>
    </citation>
    <scope>NUCLEOTIDE SEQUENCE [LARGE SCALE GENOMIC DNA]</scope>
    <source>
        <strain evidence="12">JCM 17440</strain>
    </source>
</reference>
<dbReference type="Pfam" id="PF01467">
    <property type="entry name" value="CTP_transf_like"/>
    <property type="match status" value="1"/>
</dbReference>
<evidence type="ECO:0000256" key="2">
    <source>
        <dbReference type="ARBA" id="ARBA00022679"/>
    </source>
</evidence>
<evidence type="ECO:0000259" key="9">
    <source>
        <dbReference type="Pfam" id="PF00294"/>
    </source>
</evidence>
<gene>
    <name evidence="11" type="ORF">GCM10022254_32260</name>
</gene>
<keyword evidence="4" id="KW-0547">Nucleotide-binding</keyword>
<evidence type="ECO:0000256" key="7">
    <source>
        <dbReference type="ARBA" id="ARBA00023277"/>
    </source>
</evidence>
<dbReference type="PANTHER" id="PTHR43793">
    <property type="entry name" value="FAD SYNTHASE"/>
    <property type="match status" value="1"/>
</dbReference>
<protein>
    <recommendedName>
        <fullName evidence="1">D-glycero-beta-D-manno-heptose 1-phosphate adenylyltransferase</fullName>
        <ecNumber evidence="1">2.7.7.70</ecNumber>
    </recommendedName>
</protein>
<feature type="domain" description="Cytidyltransferase-like" evidence="10">
    <location>
        <begin position="203"/>
        <end position="310"/>
    </location>
</feature>
<evidence type="ECO:0000256" key="8">
    <source>
        <dbReference type="ARBA" id="ARBA00047428"/>
    </source>
</evidence>
<keyword evidence="7" id="KW-0119">Carbohydrate metabolism</keyword>
<dbReference type="InterPro" id="IPR004821">
    <property type="entry name" value="Cyt_trans-like"/>
</dbReference>
<evidence type="ECO:0000256" key="1">
    <source>
        <dbReference type="ARBA" id="ARBA00012519"/>
    </source>
</evidence>
<dbReference type="EC" id="2.7.7.70" evidence="1"/>
<organism evidence="11 12">
    <name type="scientific">Actinomadura meridiana</name>
    <dbReference type="NCBI Taxonomy" id="559626"/>
    <lineage>
        <taxon>Bacteria</taxon>
        <taxon>Bacillati</taxon>
        <taxon>Actinomycetota</taxon>
        <taxon>Actinomycetes</taxon>
        <taxon>Streptosporangiales</taxon>
        <taxon>Thermomonosporaceae</taxon>
        <taxon>Actinomadura</taxon>
    </lineage>
</organism>
<comment type="catalytic activity">
    <reaction evidence="8">
        <text>D-glycero-beta-D-manno-heptose 1-phosphate + ATP + H(+) = ADP-D-glycero-beta-D-manno-heptose + diphosphate</text>
        <dbReference type="Rhea" id="RHEA:27465"/>
        <dbReference type="ChEBI" id="CHEBI:15378"/>
        <dbReference type="ChEBI" id="CHEBI:30616"/>
        <dbReference type="ChEBI" id="CHEBI:33019"/>
        <dbReference type="ChEBI" id="CHEBI:59967"/>
        <dbReference type="ChEBI" id="CHEBI:61593"/>
        <dbReference type="EC" id="2.7.7.70"/>
    </reaction>
</comment>
<keyword evidence="3" id="KW-0548">Nucleotidyltransferase</keyword>
<evidence type="ECO:0000313" key="12">
    <source>
        <dbReference type="Proteomes" id="UP001501710"/>
    </source>
</evidence>
<feature type="domain" description="Carbohydrate kinase PfkB" evidence="9">
    <location>
        <begin position="5"/>
        <end position="126"/>
    </location>
</feature>
<sequence>MAGTRIATPNLTEALHAAHPAVTAAEKPGEGNVLSLAARCASALIRHWSSTAVAVTMGRLGALLSLGEDIPLIVPGTAHPETDTCGAGDAFAASVALELGGGALPSEAVTAAVGHAGAHVAAGGAAGLATAPTGEPTTDRPTVGGREHATYVTDSRVRIPFTTPSGKAIGMPGRRASWSPAPPRLAEEVVAATRATGGTVVATGGCFDILHLGHIAMLRAARVLGDCLVVCLNSDASIRRLKGRDRPVNGCADRRALLEALECVDAVTVFDEDTPEAPLTALRPDIWVKGGDYTVSELPEAHLLASWGGQTLTVPYVPGRSTTRLIEVARQDIRTMT</sequence>
<keyword evidence="2" id="KW-0808">Transferase</keyword>
<dbReference type="NCBIfam" id="TIGR02199">
    <property type="entry name" value="rfaE_dom_II"/>
    <property type="match status" value="1"/>
</dbReference>
<comment type="caution">
    <text evidence="11">The sequence shown here is derived from an EMBL/GenBank/DDBJ whole genome shotgun (WGS) entry which is preliminary data.</text>
</comment>
<evidence type="ECO:0000256" key="6">
    <source>
        <dbReference type="ARBA" id="ARBA00023268"/>
    </source>
</evidence>
<dbReference type="InterPro" id="IPR011914">
    <property type="entry name" value="RfaE_dom_II"/>
</dbReference>
<dbReference type="SUPFAM" id="SSF53613">
    <property type="entry name" value="Ribokinase-like"/>
    <property type="match status" value="1"/>
</dbReference>
<dbReference type="InterPro" id="IPR011611">
    <property type="entry name" value="PfkB_dom"/>
</dbReference>
<dbReference type="NCBIfam" id="TIGR00125">
    <property type="entry name" value="cyt_tran_rel"/>
    <property type="match status" value="1"/>
</dbReference>
<proteinExistence type="predicted"/>
<dbReference type="Gene3D" id="3.40.1190.20">
    <property type="match status" value="1"/>
</dbReference>